<feature type="transmembrane region" description="Helical" evidence="14">
    <location>
        <begin position="187"/>
        <end position="208"/>
    </location>
</feature>
<evidence type="ECO:0000256" key="5">
    <source>
        <dbReference type="ARBA" id="ARBA00022475"/>
    </source>
</evidence>
<keyword evidence="14" id="KW-0961">Cell wall biogenesis/degradation</keyword>
<accession>A0A158IP90</accession>
<dbReference type="NCBIfam" id="NF001389">
    <property type="entry name" value="PRK00281.1-2"/>
    <property type="match status" value="1"/>
</dbReference>
<evidence type="ECO:0000256" key="7">
    <source>
        <dbReference type="ARBA" id="ARBA00022801"/>
    </source>
</evidence>
<dbReference type="NCBIfam" id="TIGR00753">
    <property type="entry name" value="undec_PP_bacA"/>
    <property type="match status" value="1"/>
</dbReference>
<keyword evidence="9 14" id="KW-0472">Membrane</keyword>
<evidence type="ECO:0000313" key="16">
    <source>
        <dbReference type="Proteomes" id="UP000054683"/>
    </source>
</evidence>
<feature type="transmembrane region" description="Helical" evidence="14">
    <location>
        <begin position="46"/>
        <end position="63"/>
    </location>
</feature>
<protein>
    <recommendedName>
        <fullName evidence="4 14">Undecaprenyl-diphosphatase</fullName>
        <ecNumber evidence="3 14">3.6.1.27</ecNumber>
    </recommendedName>
    <alternativeName>
        <fullName evidence="12 14">Bacitracin resistance protein</fullName>
    </alternativeName>
    <alternativeName>
        <fullName evidence="11 14">Undecaprenyl pyrophosphate phosphatase</fullName>
    </alternativeName>
</protein>
<feature type="transmembrane region" description="Helical" evidence="14">
    <location>
        <begin position="220"/>
        <end position="242"/>
    </location>
</feature>
<evidence type="ECO:0000256" key="4">
    <source>
        <dbReference type="ARBA" id="ARBA00021581"/>
    </source>
</evidence>
<dbReference type="EMBL" id="FCOK02000055">
    <property type="protein sequence ID" value="SAL57921.1"/>
    <property type="molecule type" value="Genomic_DNA"/>
</dbReference>
<dbReference type="Proteomes" id="UP000054683">
    <property type="component" value="Unassembled WGS sequence"/>
</dbReference>
<dbReference type="RefSeq" id="WP_062090573.1">
    <property type="nucleotide sequence ID" value="NZ_FCOK02000055.1"/>
</dbReference>
<comment type="similarity">
    <text evidence="2 14">Belongs to the UppP family.</text>
</comment>
<organism evidence="15 16">
    <name type="scientific">Caballeronia udeis</name>
    <dbReference type="NCBI Taxonomy" id="1232866"/>
    <lineage>
        <taxon>Bacteria</taxon>
        <taxon>Pseudomonadati</taxon>
        <taxon>Pseudomonadota</taxon>
        <taxon>Betaproteobacteria</taxon>
        <taxon>Burkholderiales</taxon>
        <taxon>Burkholderiaceae</taxon>
        <taxon>Caballeronia</taxon>
    </lineage>
</organism>
<reference evidence="15 16" key="1">
    <citation type="submission" date="2016-01" db="EMBL/GenBank/DDBJ databases">
        <authorList>
            <person name="Oliw E.H."/>
        </authorList>
    </citation>
    <scope>NUCLEOTIDE SEQUENCE [LARGE SCALE GENOMIC DNA]</scope>
    <source>
        <strain evidence="15">LMG 27134</strain>
    </source>
</reference>
<dbReference type="PANTHER" id="PTHR30622:SF3">
    <property type="entry name" value="UNDECAPRENYL-DIPHOSPHATASE"/>
    <property type="match status" value="1"/>
</dbReference>
<dbReference type="GO" id="GO:0009252">
    <property type="term" value="P:peptidoglycan biosynthetic process"/>
    <property type="evidence" value="ECO:0007669"/>
    <property type="project" value="UniProtKB-KW"/>
</dbReference>
<evidence type="ECO:0000256" key="12">
    <source>
        <dbReference type="ARBA" id="ARBA00032932"/>
    </source>
</evidence>
<dbReference type="GO" id="GO:0071555">
    <property type="term" value="P:cell wall organization"/>
    <property type="evidence" value="ECO:0007669"/>
    <property type="project" value="UniProtKB-KW"/>
</dbReference>
<dbReference type="Pfam" id="PF02673">
    <property type="entry name" value="BacA"/>
    <property type="match status" value="1"/>
</dbReference>
<dbReference type="InterPro" id="IPR003824">
    <property type="entry name" value="UppP"/>
</dbReference>
<evidence type="ECO:0000256" key="10">
    <source>
        <dbReference type="ARBA" id="ARBA00023251"/>
    </source>
</evidence>
<evidence type="ECO:0000313" key="15">
    <source>
        <dbReference type="EMBL" id="SAL57921.1"/>
    </source>
</evidence>
<dbReference type="OrthoDB" id="9808289at2"/>
<dbReference type="NCBIfam" id="NF001390">
    <property type="entry name" value="PRK00281.1-4"/>
    <property type="match status" value="1"/>
</dbReference>
<name>A0A158IP90_9BURK</name>
<gene>
    <name evidence="14" type="primary">uppP</name>
    <name evidence="15" type="ORF">AWB69_06303</name>
</gene>
<keyword evidence="6 14" id="KW-0812">Transmembrane</keyword>
<sequence length="277" mass="30103">MDWILFCKALILGVVEGLTEFLPVSSTGHLIVAGSLLNFTNAQAKTFDVVIQFGAILAIVWEYRRKIGSVVAGLPTQPKARRFALNVIIATIPAVVLGLLFEKHIKAVLFAPVPVSVALIVGGIVILWAEARHRERNVAPRVTSVDDLSYADALKVGLAQCFALIPGTSRSGSTIIGGMLFGLERKVATEFSFFLAIPIIFGATLYELAKEWRTLSVDSLGLFIVGLVAAFLSAFVCIRWLLRYVATHDFTAFAWYRIGFGLLILIVGYSGGLSWAD</sequence>
<evidence type="ECO:0000256" key="8">
    <source>
        <dbReference type="ARBA" id="ARBA00022989"/>
    </source>
</evidence>
<feature type="transmembrane region" description="Helical" evidence="14">
    <location>
        <begin position="83"/>
        <end position="101"/>
    </location>
</feature>
<comment type="subcellular location">
    <subcellularLocation>
        <location evidence="1 14">Cell membrane</location>
        <topology evidence="1 14">Multi-pass membrane protein</topology>
    </subcellularLocation>
</comment>
<keyword evidence="14" id="KW-0133">Cell shape</keyword>
<evidence type="ECO:0000256" key="2">
    <source>
        <dbReference type="ARBA" id="ARBA00010621"/>
    </source>
</evidence>
<dbReference type="HAMAP" id="MF_01006">
    <property type="entry name" value="Undec_diphosphatase"/>
    <property type="match status" value="1"/>
</dbReference>
<dbReference type="GO" id="GO:0005886">
    <property type="term" value="C:plasma membrane"/>
    <property type="evidence" value="ECO:0007669"/>
    <property type="project" value="UniProtKB-SubCell"/>
</dbReference>
<evidence type="ECO:0000256" key="1">
    <source>
        <dbReference type="ARBA" id="ARBA00004651"/>
    </source>
</evidence>
<evidence type="ECO:0000256" key="9">
    <source>
        <dbReference type="ARBA" id="ARBA00023136"/>
    </source>
</evidence>
<evidence type="ECO:0000256" key="6">
    <source>
        <dbReference type="ARBA" id="ARBA00022692"/>
    </source>
</evidence>
<proteinExistence type="inferred from homology"/>
<keyword evidence="14" id="KW-0573">Peptidoglycan synthesis</keyword>
<keyword evidence="10 14" id="KW-0046">Antibiotic resistance</keyword>
<comment type="catalytic activity">
    <reaction evidence="13 14">
        <text>di-trans,octa-cis-undecaprenyl diphosphate + H2O = di-trans,octa-cis-undecaprenyl phosphate + phosphate + H(+)</text>
        <dbReference type="Rhea" id="RHEA:28094"/>
        <dbReference type="ChEBI" id="CHEBI:15377"/>
        <dbReference type="ChEBI" id="CHEBI:15378"/>
        <dbReference type="ChEBI" id="CHEBI:43474"/>
        <dbReference type="ChEBI" id="CHEBI:58405"/>
        <dbReference type="ChEBI" id="CHEBI:60392"/>
        <dbReference type="EC" id="3.6.1.27"/>
    </reaction>
</comment>
<feature type="transmembrane region" description="Helical" evidence="14">
    <location>
        <begin position="254"/>
        <end position="276"/>
    </location>
</feature>
<dbReference type="GO" id="GO:0008360">
    <property type="term" value="P:regulation of cell shape"/>
    <property type="evidence" value="ECO:0007669"/>
    <property type="project" value="UniProtKB-KW"/>
</dbReference>
<evidence type="ECO:0000256" key="14">
    <source>
        <dbReference type="HAMAP-Rule" id="MF_01006"/>
    </source>
</evidence>
<evidence type="ECO:0000256" key="3">
    <source>
        <dbReference type="ARBA" id="ARBA00012374"/>
    </source>
</evidence>
<comment type="miscellaneous">
    <text evidence="14">Bacitracin is thought to be involved in the inhibition of peptidoglycan synthesis by sequestering undecaprenyl diphosphate, thereby reducing the pool of lipid carrier available.</text>
</comment>
<dbReference type="AlphaFoldDB" id="A0A158IP90"/>
<feature type="transmembrane region" description="Helical" evidence="14">
    <location>
        <begin position="107"/>
        <end position="129"/>
    </location>
</feature>
<evidence type="ECO:0000256" key="11">
    <source>
        <dbReference type="ARBA" id="ARBA00032707"/>
    </source>
</evidence>
<keyword evidence="7 14" id="KW-0378">Hydrolase</keyword>
<keyword evidence="8 14" id="KW-1133">Transmembrane helix</keyword>
<dbReference type="GO" id="GO:0050380">
    <property type="term" value="F:undecaprenyl-diphosphatase activity"/>
    <property type="evidence" value="ECO:0007669"/>
    <property type="project" value="UniProtKB-UniRule"/>
</dbReference>
<keyword evidence="5 14" id="KW-1003">Cell membrane</keyword>
<dbReference type="PANTHER" id="PTHR30622">
    <property type="entry name" value="UNDECAPRENYL-DIPHOSPHATASE"/>
    <property type="match status" value="1"/>
</dbReference>
<dbReference type="EC" id="3.6.1.27" evidence="3 14"/>
<evidence type="ECO:0000256" key="13">
    <source>
        <dbReference type="ARBA" id="ARBA00047594"/>
    </source>
</evidence>
<comment type="function">
    <text evidence="14">Catalyzes the dephosphorylation of undecaprenyl diphosphate (UPP). Confers resistance to bacitracin.</text>
</comment>
<dbReference type="GO" id="GO:0046677">
    <property type="term" value="P:response to antibiotic"/>
    <property type="evidence" value="ECO:0007669"/>
    <property type="project" value="UniProtKB-UniRule"/>
</dbReference>